<dbReference type="InterPro" id="IPR036388">
    <property type="entry name" value="WH-like_DNA-bd_sf"/>
</dbReference>
<keyword evidence="5" id="KW-0804">Transcription</keyword>
<feature type="modified residue" description="4-aspartylphosphate" evidence="6">
    <location>
        <position position="51"/>
    </location>
</feature>
<dbReference type="KEGG" id="smaa:IT774_03305"/>
<dbReference type="GO" id="GO:0005829">
    <property type="term" value="C:cytosol"/>
    <property type="evidence" value="ECO:0007669"/>
    <property type="project" value="TreeGrafter"/>
</dbReference>
<dbReference type="AlphaFoldDB" id="A0A7S9DYK0"/>
<dbReference type="InterPro" id="IPR001789">
    <property type="entry name" value="Sig_transdc_resp-reg_receiver"/>
</dbReference>
<evidence type="ECO:0000256" key="4">
    <source>
        <dbReference type="ARBA" id="ARBA00023125"/>
    </source>
</evidence>
<feature type="domain" description="Response regulatory" evidence="8">
    <location>
        <begin position="2"/>
        <end position="116"/>
    </location>
</feature>
<keyword evidence="3" id="KW-0805">Transcription regulation</keyword>
<dbReference type="GO" id="GO:0000976">
    <property type="term" value="F:transcription cis-regulatory region binding"/>
    <property type="evidence" value="ECO:0007669"/>
    <property type="project" value="TreeGrafter"/>
</dbReference>
<dbReference type="FunFam" id="1.10.10.10:FF:000005">
    <property type="entry name" value="Two-component system response regulator"/>
    <property type="match status" value="1"/>
</dbReference>
<evidence type="ECO:0000256" key="6">
    <source>
        <dbReference type="PROSITE-ProRule" id="PRU00169"/>
    </source>
</evidence>
<name>A0A7S9DYK0_9ALTE</name>
<keyword evidence="11" id="KW-1185">Reference proteome</keyword>
<dbReference type="SMART" id="SM00862">
    <property type="entry name" value="Trans_reg_C"/>
    <property type="match status" value="1"/>
</dbReference>
<evidence type="ECO:0000256" key="5">
    <source>
        <dbReference type="ARBA" id="ARBA00023163"/>
    </source>
</evidence>
<dbReference type="CDD" id="cd00383">
    <property type="entry name" value="trans_reg_C"/>
    <property type="match status" value="1"/>
</dbReference>
<keyword evidence="2" id="KW-0902">Two-component regulatory system</keyword>
<gene>
    <name evidence="10" type="ORF">IT774_03305</name>
</gene>
<dbReference type="Proteomes" id="UP000595095">
    <property type="component" value="Chromosome"/>
</dbReference>
<evidence type="ECO:0000259" key="8">
    <source>
        <dbReference type="PROSITE" id="PS50110"/>
    </source>
</evidence>
<dbReference type="GO" id="GO:0006355">
    <property type="term" value="P:regulation of DNA-templated transcription"/>
    <property type="evidence" value="ECO:0007669"/>
    <property type="project" value="InterPro"/>
</dbReference>
<dbReference type="GO" id="GO:0000156">
    <property type="term" value="F:phosphorelay response regulator activity"/>
    <property type="evidence" value="ECO:0007669"/>
    <property type="project" value="TreeGrafter"/>
</dbReference>
<proteinExistence type="predicted"/>
<dbReference type="PROSITE" id="PS50110">
    <property type="entry name" value="RESPONSE_REGULATORY"/>
    <property type="match status" value="1"/>
</dbReference>
<dbReference type="SUPFAM" id="SSF52172">
    <property type="entry name" value="CheY-like"/>
    <property type="match status" value="1"/>
</dbReference>
<reference evidence="10 11" key="1">
    <citation type="submission" date="2020-11" db="EMBL/GenBank/DDBJ databases">
        <title>Complete genome sequence for Salinimonas sp. strain G2-b.</title>
        <authorList>
            <person name="Park S.-J."/>
        </authorList>
    </citation>
    <scope>NUCLEOTIDE SEQUENCE [LARGE SCALE GENOMIC DNA]</scope>
    <source>
        <strain evidence="10 11">G2-b</strain>
    </source>
</reference>
<feature type="DNA-binding region" description="OmpR/PhoB-type" evidence="7">
    <location>
        <begin position="123"/>
        <end position="221"/>
    </location>
</feature>
<dbReference type="PANTHER" id="PTHR48111">
    <property type="entry name" value="REGULATOR OF RPOS"/>
    <property type="match status" value="1"/>
</dbReference>
<evidence type="ECO:0000256" key="7">
    <source>
        <dbReference type="PROSITE-ProRule" id="PRU01091"/>
    </source>
</evidence>
<dbReference type="InterPro" id="IPR039420">
    <property type="entry name" value="WalR-like"/>
</dbReference>
<organism evidence="10 11">
    <name type="scientific">Salinimonas marina</name>
    <dbReference type="NCBI Taxonomy" id="2785918"/>
    <lineage>
        <taxon>Bacteria</taxon>
        <taxon>Pseudomonadati</taxon>
        <taxon>Pseudomonadota</taxon>
        <taxon>Gammaproteobacteria</taxon>
        <taxon>Alteromonadales</taxon>
        <taxon>Alteromonadaceae</taxon>
        <taxon>Alteromonas/Salinimonas group</taxon>
        <taxon>Salinimonas</taxon>
    </lineage>
</organism>
<evidence type="ECO:0000256" key="1">
    <source>
        <dbReference type="ARBA" id="ARBA00022553"/>
    </source>
</evidence>
<accession>A0A7S9DYK0</accession>
<evidence type="ECO:0000256" key="2">
    <source>
        <dbReference type="ARBA" id="ARBA00023012"/>
    </source>
</evidence>
<dbReference type="InterPro" id="IPR011006">
    <property type="entry name" value="CheY-like_superfamily"/>
</dbReference>
<feature type="domain" description="OmpR/PhoB-type" evidence="9">
    <location>
        <begin position="123"/>
        <end position="221"/>
    </location>
</feature>
<dbReference type="RefSeq" id="WP_195811325.1">
    <property type="nucleotide sequence ID" value="NZ_CP064795.1"/>
</dbReference>
<dbReference type="InterPro" id="IPR001867">
    <property type="entry name" value="OmpR/PhoB-type_DNA-bd"/>
</dbReference>
<dbReference type="PANTHER" id="PTHR48111:SF76">
    <property type="entry name" value="TWO-COMPONENT RESPONSE REGULATOR"/>
    <property type="match status" value="1"/>
</dbReference>
<dbReference type="Gene3D" id="3.40.50.2300">
    <property type="match status" value="1"/>
</dbReference>
<dbReference type="Pfam" id="PF00072">
    <property type="entry name" value="Response_reg"/>
    <property type="match status" value="1"/>
</dbReference>
<evidence type="ECO:0000313" key="10">
    <source>
        <dbReference type="EMBL" id="QPG06248.1"/>
    </source>
</evidence>
<evidence type="ECO:0000313" key="11">
    <source>
        <dbReference type="Proteomes" id="UP000595095"/>
    </source>
</evidence>
<dbReference type="EMBL" id="CP064795">
    <property type="protein sequence ID" value="QPG06248.1"/>
    <property type="molecule type" value="Genomic_DNA"/>
</dbReference>
<evidence type="ECO:0000259" key="9">
    <source>
        <dbReference type="PROSITE" id="PS51755"/>
    </source>
</evidence>
<keyword evidence="1 6" id="KW-0597">Phosphoprotein</keyword>
<keyword evidence="4 7" id="KW-0238">DNA-binding</keyword>
<dbReference type="PROSITE" id="PS51755">
    <property type="entry name" value="OMPR_PHOB"/>
    <property type="match status" value="1"/>
</dbReference>
<evidence type="ECO:0000256" key="3">
    <source>
        <dbReference type="ARBA" id="ARBA00023015"/>
    </source>
</evidence>
<dbReference type="Gene3D" id="1.10.10.10">
    <property type="entry name" value="Winged helix-like DNA-binding domain superfamily/Winged helix DNA-binding domain"/>
    <property type="match status" value="1"/>
</dbReference>
<dbReference type="Pfam" id="PF00486">
    <property type="entry name" value="Trans_reg_C"/>
    <property type="match status" value="1"/>
</dbReference>
<dbReference type="SMART" id="SM00448">
    <property type="entry name" value="REC"/>
    <property type="match status" value="1"/>
</dbReference>
<protein>
    <submittedName>
        <fullName evidence="10">Response regulator transcription factor</fullName>
    </submittedName>
</protein>
<sequence>MKALIIEDDVTVAEHVQQGLIAADHETTVVSDGTKGLEAARQSQWDIIILDIMLPGEDGLSVLRTLREEENQTPVLLLSAKSQVEDKVQGLRSGANDYLTKPFAVEELLARVEGLAGRVQDTTTSLKVGDLTLDLLNRKVTRGETEIDLQSKEFQLLECLMRNRGKVVTRSMLLEHVWNYHFDPQTNVIDVHISRLRQKVDKTFNVPLIETVRGTGYRIAENQT</sequence>
<dbReference type="Gene3D" id="6.10.250.690">
    <property type="match status" value="1"/>
</dbReference>
<dbReference type="GO" id="GO:0032993">
    <property type="term" value="C:protein-DNA complex"/>
    <property type="evidence" value="ECO:0007669"/>
    <property type="project" value="TreeGrafter"/>
</dbReference>